<dbReference type="SMART" id="SM00418">
    <property type="entry name" value="HTH_ARSR"/>
    <property type="match status" value="1"/>
</dbReference>
<evidence type="ECO:0000313" key="5">
    <source>
        <dbReference type="EMBL" id="BDZ49901.1"/>
    </source>
</evidence>
<proteinExistence type="predicted"/>
<gene>
    <name evidence="5" type="ORF">GCM10025867_21420</name>
</gene>
<dbReference type="PANTHER" id="PTHR33154">
    <property type="entry name" value="TRANSCRIPTIONAL REGULATOR, ARSR FAMILY"/>
    <property type="match status" value="1"/>
</dbReference>
<keyword evidence="2" id="KW-0238">DNA-binding</keyword>
<keyword evidence="1" id="KW-0805">Transcription regulation</keyword>
<accession>A0ABM8GNA3</accession>
<organism evidence="5 6">
    <name type="scientific">Frondihabitans sucicola</name>
    <dbReference type="NCBI Taxonomy" id="1268041"/>
    <lineage>
        <taxon>Bacteria</taxon>
        <taxon>Bacillati</taxon>
        <taxon>Actinomycetota</taxon>
        <taxon>Actinomycetes</taxon>
        <taxon>Micrococcales</taxon>
        <taxon>Microbacteriaceae</taxon>
        <taxon>Frondihabitans</taxon>
    </lineage>
</organism>
<name>A0ABM8GNA3_9MICO</name>
<protein>
    <submittedName>
        <fullName evidence="5">Transcriptional regulator</fullName>
    </submittedName>
</protein>
<sequence length="193" mass="21243">MPARKRTTVRLDDAARMRVLAHPTRLELLGLLRERGPQTAALLGDVVDEAPGTVSYHLGKLAGAGLIEEAQDQGSDGRERWWRAAHESTSVDPAKLVGDPEKFASAVALERAFSQAWALSYDRFIDSLPQQPPEWAAAALATDRTLRLTVSQAAALRDELLELGDRWQEVTDANDGDPSAERVMLTTTTYRRP</sequence>
<dbReference type="PANTHER" id="PTHR33154:SF15">
    <property type="entry name" value="REGULATORY PROTEIN ARSR"/>
    <property type="match status" value="1"/>
</dbReference>
<dbReference type="InterPro" id="IPR001845">
    <property type="entry name" value="HTH_ArsR_DNA-bd_dom"/>
</dbReference>
<dbReference type="EMBL" id="AP027732">
    <property type="protein sequence ID" value="BDZ49901.1"/>
    <property type="molecule type" value="Genomic_DNA"/>
</dbReference>
<dbReference type="SUPFAM" id="SSF46785">
    <property type="entry name" value="Winged helix' DNA-binding domain"/>
    <property type="match status" value="1"/>
</dbReference>
<keyword evidence="3" id="KW-0804">Transcription</keyword>
<dbReference type="InterPro" id="IPR036390">
    <property type="entry name" value="WH_DNA-bd_sf"/>
</dbReference>
<dbReference type="Pfam" id="PF12840">
    <property type="entry name" value="HTH_20"/>
    <property type="match status" value="1"/>
</dbReference>
<keyword evidence="6" id="KW-1185">Reference proteome</keyword>
<evidence type="ECO:0000313" key="6">
    <source>
        <dbReference type="Proteomes" id="UP001321486"/>
    </source>
</evidence>
<dbReference type="Gene3D" id="1.10.10.10">
    <property type="entry name" value="Winged helix-like DNA-binding domain superfamily/Winged helix DNA-binding domain"/>
    <property type="match status" value="1"/>
</dbReference>
<dbReference type="CDD" id="cd00090">
    <property type="entry name" value="HTH_ARSR"/>
    <property type="match status" value="1"/>
</dbReference>
<dbReference type="InterPro" id="IPR011991">
    <property type="entry name" value="ArsR-like_HTH"/>
</dbReference>
<dbReference type="InterPro" id="IPR036388">
    <property type="entry name" value="WH-like_DNA-bd_sf"/>
</dbReference>
<dbReference type="RefSeq" id="WP_286346581.1">
    <property type="nucleotide sequence ID" value="NZ_AP027732.1"/>
</dbReference>
<reference evidence="6" key="1">
    <citation type="journal article" date="2019" name="Int. J. Syst. Evol. Microbiol.">
        <title>The Global Catalogue of Microorganisms (GCM) 10K type strain sequencing project: providing services to taxonomists for standard genome sequencing and annotation.</title>
        <authorList>
            <consortium name="The Broad Institute Genomics Platform"/>
            <consortium name="The Broad Institute Genome Sequencing Center for Infectious Disease"/>
            <person name="Wu L."/>
            <person name="Ma J."/>
        </authorList>
    </citation>
    <scope>NUCLEOTIDE SEQUENCE [LARGE SCALE GENOMIC DNA]</scope>
    <source>
        <strain evidence="6">NBRC 108728</strain>
    </source>
</reference>
<evidence type="ECO:0000256" key="1">
    <source>
        <dbReference type="ARBA" id="ARBA00023015"/>
    </source>
</evidence>
<dbReference type="InterPro" id="IPR051081">
    <property type="entry name" value="HTH_MetalResp_TranReg"/>
</dbReference>
<evidence type="ECO:0000256" key="3">
    <source>
        <dbReference type="ARBA" id="ARBA00023163"/>
    </source>
</evidence>
<feature type="domain" description="HTH arsR-type" evidence="4">
    <location>
        <begin position="15"/>
        <end position="99"/>
    </location>
</feature>
<evidence type="ECO:0000259" key="4">
    <source>
        <dbReference type="SMART" id="SM00418"/>
    </source>
</evidence>
<dbReference type="Proteomes" id="UP001321486">
    <property type="component" value="Chromosome"/>
</dbReference>
<evidence type="ECO:0000256" key="2">
    <source>
        <dbReference type="ARBA" id="ARBA00023125"/>
    </source>
</evidence>